<dbReference type="GeneID" id="78180306"/>
<comment type="caution">
    <text evidence="2">The sequence shown here is derived from an EMBL/GenBank/DDBJ whole genome shotgun (WGS) entry which is preliminary data.</text>
</comment>
<evidence type="ECO:0000313" key="3">
    <source>
        <dbReference type="Proteomes" id="UP001460202"/>
    </source>
</evidence>
<dbReference type="EMBL" id="JBBMFL010000003">
    <property type="protein sequence ID" value="MEQ2544130.1"/>
    <property type="molecule type" value="Genomic_DNA"/>
</dbReference>
<gene>
    <name evidence="2" type="ORF">WMO46_04100</name>
</gene>
<proteinExistence type="predicted"/>
<feature type="region of interest" description="Disordered" evidence="1">
    <location>
        <begin position="178"/>
        <end position="200"/>
    </location>
</feature>
<dbReference type="RefSeq" id="WP_026076664.1">
    <property type="nucleotide sequence ID" value="NZ_JBBMFL010000003.1"/>
</dbReference>
<dbReference type="Pfam" id="PF02620">
    <property type="entry name" value="YceD"/>
    <property type="match status" value="1"/>
</dbReference>
<evidence type="ECO:0000313" key="2">
    <source>
        <dbReference type="EMBL" id="MEQ2544130.1"/>
    </source>
</evidence>
<dbReference type="Proteomes" id="UP001460202">
    <property type="component" value="Unassembled WGS sequence"/>
</dbReference>
<name>A0ABV1GUQ4_9BACT</name>
<reference evidence="2 3" key="1">
    <citation type="submission" date="2024-03" db="EMBL/GenBank/DDBJ databases">
        <title>Human intestinal bacterial collection.</title>
        <authorList>
            <person name="Pauvert C."/>
            <person name="Hitch T.C.A."/>
            <person name="Clavel T."/>
        </authorList>
    </citation>
    <scope>NUCLEOTIDE SEQUENCE [LARGE SCALE GENOMIC DNA]</scope>
    <source>
        <strain evidence="2 3">CLA-KB-H122</strain>
    </source>
</reference>
<dbReference type="InterPro" id="IPR003772">
    <property type="entry name" value="YceD"/>
</dbReference>
<keyword evidence="3" id="KW-1185">Reference proteome</keyword>
<protein>
    <submittedName>
        <fullName evidence="2">DUF177 domain-containing protein</fullName>
    </submittedName>
</protein>
<evidence type="ECO:0000256" key="1">
    <source>
        <dbReference type="SAM" id="MobiDB-lite"/>
    </source>
</evidence>
<sequence length="200" mass="22710">MEESQRYAIPYKGLKNGCHEFRFEVDGSLFEEYQSTEIKDGRCEVTVAADRSESQVTLDVAIAGYVVVECDRCLEDCRVPIDFEGRLVVKFSEEVHEYDGEVMWMLPGEDQVDLKQYIYESIVLSLPYQRVHPEGMCNPDMLERFRIVSDQEFASIEARAGGGAHNEGEWAKLAALRERMEAGEETPEKGEAGEKPRGTK</sequence>
<organism evidence="2 3">
    <name type="scientific">Alistipes intestinihominis</name>
    <dbReference type="NCBI Taxonomy" id="3133172"/>
    <lineage>
        <taxon>Bacteria</taxon>
        <taxon>Pseudomonadati</taxon>
        <taxon>Bacteroidota</taxon>
        <taxon>Bacteroidia</taxon>
        <taxon>Bacteroidales</taxon>
        <taxon>Rikenellaceae</taxon>
        <taxon>Alistipes</taxon>
    </lineage>
</organism>
<accession>A0ABV1GUQ4</accession>